<feature type="transmembrane region" description="Helical" evidence="7">
    <location>
        <begin position="45"/>
        <end position="65"/>
    </location>
</feature>
<evidence type="ECO:0000256" key="5">
    <source>
        <dbReference type="ARBA" id="ARBA00022989"/>
    </source>
</evidence>
<evidence type="ECO:0000256" key="1">
    <source>
        <dbReference type="ARBA" id="ARBA00004651"/>
    </source>
</evidence>
<dbReference type="PANTHER" id="PTHR30487">
    <property type="entry name" value="TYPE 4 PREPILIN-LIKE PROTEINS LEADER PEPTIDE-PROCESSING ENZYME"/>
    <property type="match status" value="1"/>
</dbReference>
<dbReference type="Pfam" id="PF01478">
    <property type="entry name" value="Peptidase_A24"/>
    <property type="match status" value="1"/>
</dbReference>
<name>A0ABM8Q1V8_9BACT</name>
<evidence type="ECO:0000259" key="9">
    <source>
        <dbReference type="Pfam" id="PF06750"/>
    </source>
</evidence>
<evidence type="ECO:0000256" key="6">
    <source>
        <dbReference type="ARBA" id="ARBA00023136"/>
    </source>
</evidence>
<feature type="transmembrane region" description="Helical" evidence="7">
    <location>
        <begin position="5"/>
        <end position="25"/>
    </location>
</feature>
<evidence type="ECO:0000256" key="2">
    <source>
        <dbReference type="ARBA" id="ARBA00005801"/>
    </source>
</evidence>
<comment type="subcellular location">
    <subcellularLocation>
        <location evidence="1">Cell membrane</location>
        <topology evidence="1">Multi-pass membrane protein</topology>
    </subcellularLocation>
</comment>
<organism evidence="10 11">
    <name type="scientific">Campylobacter suis</name>
    <dbReference type="NCBI Taxonomy" id="2790657"/>
    <lineage>
        <taxon>Bacteria</taxon>
        <taxon>Pseudomonadati</taxon>
        <taxon>Campylobacterota</taxon>
        <taxon>Epsilonproteobacteria</taxon>
        <taxon>Campylobacterales</taxon>
        <taxon>Campylobacteraceae</taxon>
        <taxon>Campylobacter</taxon>
    </lineage>
</organism>
<keyword evidence="6 7" id="KW-0472">Membrane</keyword>
<feature type="transmembrane region" description="Helical" evidence="7">
    <location>
        <begin position="152"/>
        <end position="169"/>
    </location>
</feature>
<accession>A0ABM8Q1V8</accession>
<comment type="caution">
    <text evidence="10">The sequence shown here is derived from an EMBL/GenBank/DDBJ whole genome shotgun (WGS) entry which is preliminary data.</text>
</comment>
<dbReference type="Pfam" id="PF06750">
    <property type="entry name" value="A24_N_bact"/>
    <property type="match status" value="1"/>
</dbReference>
<dbReference type="RefSeq" id="WP_230056310.1">
    <property type="nucleotide sequence ID" value="NZ_CAJHOE010000001.1"/>
</dbReference>
<dbReference type="InterPro" id="IPR000045">
    <property type="entry name" value="Prepilin_IV_endopep_pep"/>
</dbReference>
<feature type="transmembrane region" description="Helical" evidence="7">
    <location>
        <begin position="100"/>
        <end position="118"/>
    </location>
</feature>
<feature type="transmembrane region" description="Helical" evidence="7">
    <location>
        <begin position="224"/>
        <end position="244"/>
    </location>
</feature>
<keyword evidence="5 7" id="KW-1133">Transmembrane helix</keyword>
<evidence type="ECO:0000256" key="7">
    <source>
        <dbReference type="SAM" id="Phobius"/>
    </source>
</evidence>
<sequence>MVSMAFFALIGLCVGSFLNVLIYRLPRNIDIFFARSHCVGCKKSLSFYHLVPIFSWLFLSGKCAFCKGNISPRYPIVELLSCAIFMLVALKLEPTNLQDLAFAALFALCFSLLFGLSVIDIEYKAVPDTLLFFTLGLSLFFAIFAQESHQNLLAAITFALIFFALRFIVSKILKKEAMGSADIFIAAIIGALLGFTKGVLGIYLGAVFTLPFYFFARDKNYELAFVPFLTTGAFISFLAGEEILKQIGFL</sequence>
<dbReference type="PANTHER" id="PTHR30487:SF0">
    <property type="entry name" value="PREPILIN LEADER PEPTIDASE_N-METHYLTRANSFERASE-RELATED"/>
    <property type="match status" value="1"/>
</dbReference>
<keyword evidence="4 7" id="KW-0812">Transmembrane</keyword>
<evidence type="ECO:0000256" key="4">
    <source>
        <dbReference type="ARBA" id="ARBA00022692"/>
    </source>
</evidence>
<dbReference type="Proteomes" id="UP000789359">
    <property type="component" value="Unassembled WGS sequence"/>
</dbReference>
<dbReference type="Gene3D" id="1.20.120.1220">
    <property type="match status" value="1"/>
</dbReference>
<keyword evidence="3" id="KW-1003">Cell membrane</keyword>
<keyword evidence="11" id="KW-1185">Reference proteome</keyword>
<evidence type="ECO:0008006" key="12">
    <source>
        <dbReference type="Google" id="ProtNLM"/>
    </source>
</evidence>
<feature type="domain" description="Prepilin type IV endopeptidase peptidase" evidence="8">
    <location>
        <begin position="108"/>
        <end position="212"/>
    </location>
</feature>
<protein>
    <recommendedName>
        <fullName evidence="12">Prepilin peptidase</fullName>
    </recommendedName>
</protein>
<evidence type="ECO:0000259" key="8">
    <source>
        <dbReference type="Pfam" id="PF01478"/>
    </source>
</evidence>
<feature type="transmembrane region" description="Helical" evidence="7">
    <location>
        <begin position="130"/>
        <end position="146"/>
    </location>
</feature>
<dbReference type="InterPro" id="IPR050882">
    <property type="entry name" value="Prepilin_peptidase/N-MTase"/>
</dbReference>
<comment type="similarity">
    <text evidence="2">Belongs to the peptidase A24 family.</text>
</comment>
<proteinExistence type="inferred from homology"/>
<feature type="domain" description="Prepilin peptidase A24 N-terminal" evidence="9">
    <location>
        <begin position="9"/>
        <end position="91"/>
    </location>
</feature>
<gene>
    <name evidence="10" type="ORF">LMG8286_00526</name>
</gene>
<dbReference type="InterPro" id="IPR010627">
    <property type="entry name" value="Prepilin_pept_A24_N"/>
</dbReference>
<reference evidence="10 11" key="1">
    <citation type="submission" date="2020-11" db="EMBL/GenBank/DDBJ databases">
        <authorList>
            <person name="Peeters C."/>
        </authorList>
    </citation>
    <scope>NUCLEOTIDE SEQUENCE [LARGE SCALE GENOMIC DNA]</scope>
    <source>
        <strain evidence="10 11">LMG 8286</strain>
    </source>
</reference>
<dbReference type="EMBL" id="CAJHOE010000001">
    <property type="protein sequence ID" value="CAD7286765.1"/>
    <property type="molecule type" value="Genomic_DNA"/>
</dbReference>
<feature type="transmembrane region" description="Helical" evidence="7">
    <location>
        <begin position="181"/>
        <end position="204"/>
    </location>
</feature>
<evidence type="ECO:0000313" key="11">
    <source>
        <dbReference type="Proteomes" id="UP000789359"/>
    </source>
</evidence>
<feature type="transmembrane region" description="Helical" evidence="7">
    <location>
        <begin position="77"/>
        <end position="94"/>
    </location>
</feature>
<evidence type="ECO:0000256" key="3">
    <source>
        <dbReference type="ARBA" id="ARBA00022475"/>
    </source>
</evidence>
<evidence type="ECO:0000313" key="10">
    <source>
        <dbReference type="EMBL" id="CAD7286765.1"/>
    </source>
</evidence>